<evidence type="ECO:0000256" key="1">
    <source>
        <dbReference type="ARBA" id="ARBA00023015"/>
    </source>
</evidence>
<keyword evidence="3" id="KW-0804">Transcription</keyword>
<evidence type="ECO:0000256" key="2">
    <source>
        <dbReference type="ARBA" id="ARBA00023125"/>
    </source>
</evidence>
<dbReference type="InterPro" id="IPR050204">
    <property type="entry name" value="AraC_XylS_family_regulators"/>
</dbReference>
<feature type="compositionally biased region" description="Basic and acidic residues" evidence="4">
    <location>
        <begin position="293"/>
        <end position="308"/>
    </location>
</feature>
<keyword evidence="2" id="KW-0238">DNA-binding</keyword>
<dbReference type="RefSeq" id="WP_188793447.1">
    <property type="nucleotide sequence ID" value="NZ_BMJA01000001.1"/>
</dbReference>
<dbReference type="PRINTS" id="PR00032">
    <property type="entry name" value="HTHARAC"/>
</dbReference>
<gene>
    <name evidence="6" type="ORF">GCM10010981_13170</name>
</gene>
<dbReference type="Pfam" id="PF12852">
    <property type="entry name" value="Cupin_6"/>
    <property type="match status" value="1"/>
</dbReference>
<keyword evidence="7" id="KW-1185">Reference proteome</keyword>
<feature type="domain" description="HTH araC/xylS-type" evidence="5">
    <location>
        <begin position="198"/>
        <end position="296"/>
    </location>
</feature>
<evidence type="ECO:0000313" key="6">
    <source>
        <dbReference type="EMBL" id="GGA25917.1"/>
    </source>
</evidence>
<dbReference type="PROSITE" id="PS00041">
    <property type="entry name" value="HTH_ARAC_FAMILY_1"/>
    <property type="match status" value="1"/>
</dbReference>
<evidence type="ECO:0000313" key="7">
    <source>
        <dbReference type="Proteomes" id="UP000620046"/>
    </source>
</evidence>
<comment type="caution">
    <text evidence="6">The sequence shown here is derived from an EMBL/GenBank/DDBJ whole genome shotgun (WGS) entry which is preliminary data.</text>
</comment>
<proteinExistence type="predicted"/>
<dbReference type="Gene3D" id="1.10.10.60">
    <property type="entry name" value="Homeodomain-like"/>
    <property type="match status" value="1"/>
</dbReference>
<dbReference type="InterPro" id="IPR018062">
    <property type="entry name" value="HTH_AraC-typ_CS"/>
</dbReference>
<dbReference type="Pfam" id="PF12833">
    <property type="entry name" value="HTH_18"/>
    <property type="match status" value="1"/>
</dbReference>
<dbReference type="InterPro" id="IPR018060">
    <property type="entry name" value="HTH_AraC"/>
</dbReference>
<dbReference type="InterPro" id="IPR020449">
    <property type="entry name" value="Tscrpt_reg_AraC-type_HTH"/>
</dbReference>
<dbReference type="EMBL" id="BMJA01000001">
    <property type="protein sequence ID" value="GGA25917.1"/>
    <property type="molecule type" value="Genomic_DNA"/>
</dbReference>
<dbReference type="Proteomes" id="UP000620046">
    <property type="component" value="Unassembled WGS sequence"/>
</dbReference>
<dbReference type="PANTHER" id="PTHR46796:SF7">
    <property type="entry name" value="ARAC FAMILY TRANSCRIPTIONAL REGULATOR"/>
    <property type="match status" value="1"/>
</dbReference>
<evidence type="ECO:0000256" key="4">
    <source>
        <dbReference type="SAM" id="MobiDB-lite"/>
    </source>
</evidence>
<evidence type="ECO:0000259" key="5">
    <source>
        <dbReference type="PROSITE" id="PS01124"/>
    </source>
</evidence>
<keyword evidence="1" id="KW-0805">Transcription regulation</keyword>
<organism evidence="6 7">
    <name type="scientific">Dyella nitratireducens</name>
    <dbReference type="NCBI Taxonomy" id="1849580"/>
    <lineage>
        <taxon>Bacteria</taxon>
        <taxon>Pseudomonadati</taxon>
        <taxon>Pseudomonadota</taxon>
        <taxon>Gammaproteobacteria</taxon>
        <taxon>Lysobacterales</taxon>
        <taxon>Rhodanobacteraceae</taxon>
        <taxon>Dyella</taxon>
    </lineage>
</organism>
<name>A0ABQ1FQ08_9GAMM</name>
<dbReference type="SUPFAM" id="SSF46689">
    <property type="entry name" value="Homeodomain-like"/>
    <property type="match status" value="2"/>
</dbReference>
<sequence>MHVDAYANLTRMPRPPSVAPALEALLNQSMLRVEVIAEPKFCGSWFADATCNGNGLFHLVNTGECLIESDALAEAWYLQAGDLVVFPHGDPHRLRARDAAADITTSLICGELRYASHTRHPLSHALPACFVVRDAQADILFRQLSAMMVEIAKTEVPGRKVLLNKLADTLFTLAVCDYAHRHADQQGLFAALADNRICKVLQAVHEEPGHPWTMQNMAAHACMSRSAFAERFAQLMNVPPMQYVTQWRVNVAERLLHDPDLSVASIAERLGYSSEAAFRRLFKRVSGTSPGRIRADSRHSQDIHCQPD</sequence>
<dbReference type="InterPro" id="IPR032783">
    <property type="entry name" value="AraC_lig"/>
</dbReference>
<feature type="region of interest" description="Disordered" evidence="4">
    <location>
        <begin position="289"/>
        <end position="308"/>
    </location>
</feature>
<dbReference type="PROSITE" id="PS01124">
    <property type="entry name" value="HTH_ARAC_FAMILY_2"/>
    <property type="match status" value="1"/>
</dbReference>
<reference evidence="7" key="1">
    <citation type="journal article" date="2019" name="Int. J. Syst. Evol. Microbiol.">
        <title>The Global Catalogue of Microorganisms (GCM) 10K type strain sequencing project: providing services to taxonomists for standard genome sequencing and annotation.</title>
        <authorList>
            <consortium name="The Broad Institute Genomics Platform"/>
            <consortium name="The Broad Institute Genome Sequencing Center for Infectious Disease"/>
            <person name="Wu L."/>
            <person name="Ma J."/>
        </authorList>
    </citation>
    <scope>NUCLEOTIDE SEQUENCE [LARGE SCALE GENOMIC DNA]</scope>
    <source>
        <strain evidence="7">CGMCC 1.15439</strain>
    </source>
</reference>
<dbReference type="InterPro" id="IPR009057">
    <property type="entry name" value="Homeodomain-like_sf"/>
</dbReference>
<protein>
    <submittedName>
        <fullName evidence="6">AraC family transcriptional regulator</fullName>
    </submittedName>
</protein>
<dbReference type="SMART" id="SM00342">
    <property type="entry name" value="HTH_ARAC"/>
    <property type="match status" value="1"/>
</dbReference>
<evidence type="ECO:0000256" key="3">
    <source>
        <dbReference type="ARBA" id="ARBA00023163"/>
    </source>
</evidence>
<accession>A0ABQ1FQ08</accession>
<dbReference type="PANTHER" id="PTHR46796">
    <property type="entry name" value="HTH-TYPE TRANSCRIPTIONAL ACTIVATOR RHAS-RELATED"/>
    <property type="match status" value="1"/>
</dbReference>